<dbReference type="SMART" id="SM00389">
    <property type="entry name" value="HOX"/>
    <property type="match status" value="1"/>
</dbReference>
<dbReference type="PROSITE" id="PS50071">
    <property type="entry name" value="HOMEOBOX_2"/>
    <property type="match status" value="1"/>
</dbReference>
<dbReference type="Ensembl" id="ENSOSIT00000002129.1">
    <property type="protein sequence ID" value="ENSOSIP00000001999.1"/>
    <property type="gene ID" value="ENSOSIG00000001093.1"/>
</dbReference>
<feature type="region of interest" description="Disordered" evidence="7">
    <location>
        <begin position="210"/>
        <end position="247"/>
    </location>
</feature>
<reference evidence="10" key="2">
    <citation type="submission" date="2025-09" db="UniProtKB">
        <authorList>
            <consortium name="Ensembl"/>
        </authorList>
    </citation>
    <scope>IDENTIFICATION</scope>
</reference>
<dbReference type="GeneTree" id="ENSGT00940000158596"/>
<evidence type="ECO:0000256" key="7">
    <source>
        <dbReference type="SAM" id="MobiDB-lite"/>
    </source>
</evidence>
<keyword evidence="5 6" id="KW-0539">Nucleus</keyword>
<feature type="domain" description="Homeobox" evidence="9">
    <location>
        <begin position="145"/>
        <end position="208"/>
    </location>
</feature>
<dbReference type="InterPro" id="IPR008422">
    <property type="entry name" value="KN_HD"/>
</dbReference>
<dbReference type="AlphaFoldDB" id="A0A8C7WQZ8"/>
<dbReference type="GO" id="GO:0000978">
    <property type="term" value="F:RNA polymerase II cis-regulatory region sequence-specific DNA binding"/>
    <property type="evidence" value="ECO:0007669"/>
    <property type="project" value="TreeGrafter"/>
</dbReference>
<dbReference type="PANTHER" id="PTHR11211:SF16">
    <property type="entry name" value="IROQUOIS-CLASS HOMEODOMAIN PROTEIN IRX-4"/>
    <property type="match status" value="1"/>
</dbReference>
<accession>A0A8C7WQZ8</accession>
<reference evidence="10" key="1">
    <citation type="submission" date="2025-08" db="UniProtKB">
        <authorList>
            <consortium name="Ensembl"/>
        </authorList>
    </citation>
    <scope>IDENTIFICATION</scope>
</reference>
<dbReference type="GO" id="GO:0000981">
    <property type="term" value="F:DNA-binding transcription factor activity, RNA polymerase II-specific"/>
    <property type="evidence" value="ECO:0007669"/>
    <property type="project" value="InterPro"/>
</dbReference>
<dbReference type="InterPro" id="IPR009057">
    <property type="entry name" value="Homeodomain-like_sf"/>
</dbReference>
<sequence>MSRFQRKLSIHGVSDAAQQKWKRFRSCALGPGFHVGLLHLGSTSAIWIRRFLMTPGSLVGAHPSQPALRSQGSQLAPGAGVYGSPYQKNQNYYNTCSGDASTVYARGPIDPKEAAPVGTTQTPTYYPYEYMFGHHPCEKYGHSCLDSSSRRKNATRETTSTLKAWLQEHQKNPYPTKGEKIMLAIITRMTLTQVSTWFANARRRLKKENKVTWSPRACKSSDDRGYEDDSDEAERPLKRDEDLPDQPCADLQSDLEDFDLLESDASDGDAKLQFQPDVDKRNPNTNLPHKQLVPLKERLSDCPEFSTVKHRSSSFYVNEELESTTSKAKIWSIAHTAGSLESSSQPEYSSCMLLSSGSSSPGFPSNMALSKAERQQESAVATLREWVDGVFHGPPFQQLKATDRWKGLSDSMTDRGTATHTFQLS</sequence>
<evidence type="ECO:0000256" key="5">
    <source>
        <dbReference type="ARBA" id="ARBA00023242"/>
    </source>
</evidence>
<keyword evidence="8" id="KW-1133">Transmembrane helix</keyword>
<dbReference type="SUPFAM" id="SSF46689">
    <property type="entry name" value="Homeodomain-like"/>
    <property type="match status" value="1"/>
</dbReference>
<dbReference type="Pfam" id="PF05920">
    <property type="entry name" value="Homeobox_KN"/>
    <property type="match status" value="1"/>
</dbReference>
<evidence type="ECO:0000256" key="3">
    <source>
        <dbReference type="ARBA" id="ARBA00023125"/>
    </source>
</evidence>
<dbReference type="Gene3D" id="1.10.10.60">
    <property type="entry name" value="Homeodomain-like"/>
    <property type="match status" value="1"/>
</dbReference>
<evidence type="ECO:0000256" key="2">
    <source>
        <dbReference type="ARBA" id="ARBA00008446"/>
    </source>
</evidence>
<evidence type="ECO:0000256" key="4">
    <source>
        <dbReference type="ARBA" id="ARBA00023155"/>
    </source>
</evidence>
<feature type="transmembrane region" description="Helical" evidence="8">
    <location>
        <begin position="28"/>
        <end position="48"/>
    </location>
</feature>
<dbReference type="GO" id="GO:0030182">
    <property type="term" value="P:neuron differentiation"/>
    <property type="evidence" value="ECO:0007669"/>
    <property type="project" value="TreeGrafter"/>
</dbReference>
<comment type="similarity">
    <text evidence="2">Belongs to the TALE/IRO homeobox family.</text>
</comment>
<evidence type="ECO:0000259" key="9">
    <source>
        <dbReference type="PROSITE" id="PS50071"/>
    </source>
</evidence>
<evidence type="ECO:0000313" key="10">
    <source>
        <dbReference type="Ensembl" id="ENSOSIP00000001999.1"/>
    </source>
</evidence>
<keyword evidence="11" id="KW-1185">Reference proteome</keyword>
<dbReference type="InterPro" id="IPR017970">
    <property type="entry name" value="Homeobox_CS"/>
</dbReference>
<keyword evidence="3 6" id="KW-0238">DNA-binding</keyword>
<feature type="DNA-binding region" description="Homeobox" evidence="6">
    <location>
        <begin position="147"/>
        <end position="209"/>
    </location>
</feature>
<organism evidence="10 11">
    <name type="scientific">Oryzias sinensis</name>
    <name type="common">Chinese medaka</name>
    <dbReference type="NCBI Taxonomy" id="183150"/>
    <lineage>
        <taxon>Eukaryota</taxon>
        <taxon>Metazoa</taxon>
        <taxon>Chordata</taxon>
        <taxon>Craniata</taxon>
        <taxon>Vertebrata</taxon>
        <taxon>Euteleostomi</taxon>
        <taxon>Actinopterygii</taxon>
        <taxon>Neopterygii</taxon>
        <taxon>Teleostei</taxon>
        <taxon>Neoteleostei</taxon>
        <taxon>Acanthomorphata</taxon>
        <taxon>Ovalentaria</taxon>
        <taxon>Atherinomorphae</taxon>
        <taxon>Beloniformes</taxon>
        <taxon>Adrianichthyidae</taxon>
        <taxon>Oryziinae</taxon>
        <taxon>Oryzias</taxon>
    </lineage>
</organism>
<comment type="subcellular location">
    <subcellularLocation>
        <location evidence="1 6">Nucleus</location>
    </subcellularLocation>
</comment>
<name>A0A8C7WQZ8_9TELE</name>
<dbReference type="Proteomes" id="UP000694383">
    <property type="component" value="Unplaced"/>
</dbReference>
<evidence type="ECO:0000256" key="1">
    <source>
        <dbReference type="ARBA" id="ARBA00004123"/>
    </source>
</evidence>
<evidence type="ECO:0000313" key="11">
    <source>
        <dbReference type="Proteomes" id="UP000694383"/>
    </source>
</evidence>
<dbReference type="GO" id="GO:0048468">
    <property type="term" value="P:cell development"/>
    <property type="evidence" value="ECO:0007669"/>
    <property type="project" value="TreeGrafter"/>
</dbReference>
<dbReference type="CDD" id="cd00086">
    <property type="entry name" value="homeodomain"/>
    <property type="match status" value="1"/>
</dbReference>
<dbReference type="PROSITE" id="PS00027">
    <property type="entry name" value="HOMEOBOX_1"/>
    <property type="match status" value="1"/>
</dbReference>
<keyword evidence="8" id="KW-0812">Transmembrane</keyword>
<proteinExistence type="inferred from homology"/>
<dbReference type="PANTHER" id="PTHR11211">
    <property type="entry name" value="IROQUOIS-CLASS HOMEODOMAIN PROTEIN IRX"/>
    <property type="match status" value="1"/>
</dbReference>
<evidence type="ECO:0000256" key="8">
    <source>
        <dbReference type="SAM" id="Phobius"/>
    </source>
</evidence>
<dbReference type="InterPro" id="IPR001356">
    <property type="entry name" value="HD"/>
</dbReference>
<keyword evidence="8" id="KW-0472">Membrane</keyword>
<evidence type="ECO:0000256" key="6">
    <source>
        <dbReference type="PROSITE-ProRule" id="PRU00108"/>
    </source>
</evidence>
<dbReference type="FunFam" id="1.10.10.60:FF:000003">
    <property type="entry name" value="Iroquois-class homeobox protein IRX"/>
    <property type="match status" value="1"/>
</dbReference>
<protein>
    <submittedName>
        <fullName evidence="10">Iroquois homeobox 4b</fullName>
    </submittedName>
</protein>
<keyword evidence="4 6" id="KW-0371">Homeobox</keyword>
<dbReference type="GO" id="GO:0005634">
    <property type="term" value="C:nucleus"/>
    <property type="evidence" value="ECO:0007669"/>
    <property type="project" value="UniProtKB-SubCell"/>
</dbReference>